<evidence type="ECO:0000256" key="6">
    <source>
        <dbReference type="PROSITE-ProRule" id="PRU00433"/>
    </source>
</evidence>
<dbReference type="PROSITE" id="PS51007">
    <property type="entry name" value="CYTC"/>
    <property type="match status" value="1"/>
</dbReference>
<gene>
    <name evidence="9" type="ORF">J2T55_001501</name>
</gene>
<keyword evidence="1" id="KW-0813">Transport</keyword>
<dbReference type="RefSeq" id="WP_259055270.1">
    <property type="nucleotide sequence ID" value="NZ_JANUCT010000008.1"/>
</dbReference>
<evidence type="ECO:0000256" key="2">
    <source>
        <dbReference type="ARBA" id="ARBA00022617"/>
    </source>
</evidence>
<name>A0AAE3HJL1_9GAMM</name>
<keyword evidence="5 6" id="KW-0408">Iron</keyword>
<dbReference type="SUPFAM" id="SSF46626">
    <property type="entry name" value="Cytochrome c"/>
    <property type="match status" value="1"/>
</dbReference>
<dbReference type="InterPro" id="IPR036909">
    <property type="entry name" value="Cyt_c-like_dom_sf"/>
</dbReference>
<dbReference type="InterPro" id="IPR009056">
    <property type="entry name" value="Cyt_c-like_dom"/>
</dbReference>
<dbReference type="Proteomes" id="UP001204445">
    <property type="component" value="Unassembled WGS sequence"/>
</dbReference>
<evidence type="ECO:0000313" key="10">
    <source>
        <dbReference type="Proteomes" id="UP001204445"/>
    </source>
</evidence>
<keyword evidence="3 6" id="KW-0479">Metal-binding</keyword>
<evidence type="ECO:0000256" key="7">
    <source>
        <dbReference type="SAM" id="SignalP"/>
    </source>
</evidence>
<keyword evidence="10" id="KW-1185">Reference proteome</keyword>
<proteinExistence type="predicted"/>
<feature type="domain" description="Cytochrome c" evidence="8">
    <location>
        <begin position="21"/>
        <end position="102"/>
    </location>
</feature>
<comment type="caution">
    <text evidence="9">The sequence shown here is derived from an EMBL/GenBank/DDBJ whole genome shotgun (WGS) entry which is preliminary data.</text>
</comment>
<dbReference type="EMBL" id="JANUCT010000008">
    <property type="protein sequence ID" value="MCS3903480.1"/>
    <property type="molecule type" value="Genomic_DNA"/>
</dbReference>
<evidence type="ECO:0000259" key="8">
    <source>
        <dbReference type="PROSITE" id="PS51007"/>
    </source>
</evidence>
<dbReference type="GO" id="GO:0046872">
    <property type="term" value="F:metal ion binding"/>
    <property type="evidence" value="ECO:0007669"/>
    <property type="project" value="UniProtKB-KW"/>
</dbReference>
<feature type="signal peptide" evidence="7">
    <location>
        <begin position="1"/>
        <end position="19"/>
    </location>
</feature>
<evidence type="ECO:0000256" key="4">
    <source>
        <dbReference type="ARBA" id="ARBA00022982"/>
    </source>
</evidence>
<dbReference type="PANTHER" id="PTHR33751:SF9">
    <property type="entry name" value="CYTOCHROME C4"/>
    <property type="match status" value="1"/>
</dbReference>
<feature type="chain" id="PRO_5042295509" evidence="7">
    <location>
        <begin position="20"/>
        <end position="105"/>
    </location>
</feature>
<dbReference type="GO" id="GO:0020037">
    <property type="term" value="F:heme binding"/>
    <property type="evidence" value="ECO:0007669"/>
    <property type="project" value="InterPro"/>
</dbReference>
<evidence type="ECO:0000313" key="9">
    <source>
        <dbReference type="EMBL" id="MCS3903480.1"/>
    </source>
</evidence>
<evidence type="ECO:0000256" key="3">
    <source>
        <dbReference type="ARBA" id="ARBA00022723"/>
    </source>
</evidence>
<keyword evidence="2 6" id="KW-0349">Heme</keyword>
<accession>A0AAE3HJL1</accession>
<dbReference type="GO" id="GO:0009055">
    <property type="term" value="F:electron transfer activity"/>
    <property type="evidence" value="ECO:0007669"/>
    <property type="project" value="InterPro"/>
</dbReference>
<dbReference type="PANTHER" id="PTHR33751">
    <property type="entry name" value="CBB3-TYPE CYTOCHROME C OXIDASE SUBUNIT FIXP"/>
    <property type="match status" value="1"/>
</dbReference>
<dbReference type="InterPro" id="IPR050597">
    <property type="entry name" value="Cytochrome_c_Oxidase_Subunit"/>
</dbReference>
<dbReference type="Pfam" id="PF00034">
    <property type="entry name" value="Cytochrom_C"/>
    <property type="match status" value="1"/>
</dbReference>
<sequence>MRLLTIMCLVLGFAGSAYAEGDPTAGKNKAESCLGCHGVAGYDNAYPTYKVPKLGGQSASYIVSALKAYKSEKRWHPTMQSQAASLSTEDMEDIAAYFESLKNIE</sequence>
<dbReference type="AlphaFoldDB" id="A0AAE3HJL1"/>
<evidence type="ECO:0000256" key="1">
    <source>
        <dbReference type="ARBA" id="ARBA00022448"/>
    </source>
</evidence>
<reference evidence="9" key="1">
    <citation type="submission" date="2022-08" db="EMBL/GenBank/DDBJ databases">
        <title>Genomic Encyclopedia of Type Strains, Phase III (KMG-III): the genomes of soil and plant-associated and newly described type strains.</title>
        <authorList>
            <person name="Whitman W."/>
        </authorList>
    </citation>
    <scope>NUCLEOTIDE SEQUENCE</scope>
    <source>
        <strain evidence="9">HMT 1</strain>
    </source>
</reference>
<keyword evidence="4" id="KW-0249">Electron transport</keyword>
<dbReference type="Gene3D" id="1.10.760.10">
    <property type="entry name" value="Cytochrome c-like domain"/>
    <property type="match status" value="1"/>
</dbReference>
<protein>
    <submittedName>
        <fullName evidence="9">Cytochrome c553</fullName>
    </submittedName>
</protein>
<keyword evidence="7" id="KW-0732">Signal</keyword>
<organism evidence="9 10">
    <name type="scientific">Methylohalomonas lacus</name>
    <dbReference type="NCBI Taxonomy" id="398773"/>
    <lineage>
        <taxon>Bacteria</taxon>
        <taxon>Pseudomonadati</taxon>
        <taxon>Pseudomonadota</taxon>
        <taxon>Gammaproteobacteria</taxon>
        <taxon>Methylohalomonadales</taxon>
        <taxon>Methylohalomonadaceae</taxon>
        <taxon>Methylohalomonas</taxon>
    </lineage>
</organism>
<evidence type="ECO:0000256" key="5">
    <source>
        <dbReference type="ARBA" id="ARBA00023004"/>
    </source>
</evidence>